<keyword evidence="5" id="KW-1185">Reference proteome</keyword>
<dbReference type="Proteomes" id="UP001221838">
    <property type="component" value="Unassembled WGS sequence"/>
</dbReference>
<dbReference type="Gene3D" id="2.130.10.120">
    <property type="entry name" value="Prolyl oligopeptidase, N-terminal domain"/>
    <property type="match status" value="1"/>
</dbReference>
<evidence type="ECO:0000313" key="4">
    <source>
        <dbReference type="EMBL" id="MDC0714457.1"/>
    </source>
</evidence>
<proteinExistence type="predicted"/>
<dbReference type="SUPFAM" id="SSF53474">
    <property type="entry name" value="alpha/beta-Hydrolases"/>
    <property type="match status" value="1"/>
</dbReference>
<dbReference type="InterPro" id="IPR029058">
    <property type="entry name" value="AB_hydrolase_fold"/>
</dbReference>
<dbReference type="Gene3D" id="2.120.10.30">
    <property type="entry name" value="TolB, C-terminal domain"/>
    <property type="match status" value="1"/>
</dbReference>
<protein>
    <submittedName>
        <fullName evidence="4">Prolyl oligopeptidase family serine peptidase</fullName>
    </submittedName>
</protein>
<comment type="caution">
    <text evidence="4">The sequence shown here is derived from an EMBL/GenBank/DDBJ whole genome shotgun (WGS) entry which is preliminary data.</text>
</comment>
<dbReference type="InterPro" id="IPR001375">
    <property type="entry name" value="Peptidase_S9_cat"/>
</dbReference>
<dbReference type="PROSITE" id="PS51257">
    <property type="entry name" value="PROKAR_LIPOPROTEIN"/>
    <property type="match status" value="1"/>
</dbReference>
<evidence type="ECO:0000256" key="1">
    <source>
        <dbReference type="ARBA" id="ARBA00022801"/>
    </source>
</evidence>
<feature type="domain" description="Peptidase S9 prolyl oligopeptidase catalytic" evidence="3">
    <location>
        <begin position="461"/>
        <end position="666"/>
    </location>
</feature>
<dbReference type="Pfam" id="PF00326">
    <property type="entry name" value="Peptidase_S9"/>
    <property type="match status" value="1"/>
</dbReference>
<evidence type="ECO:0000259" key="3">
    <source>
        <dbReference type="Pfam" id="PF00326"/>
    </source>
</evidence>
<dbReference type="PANTHER" id="PTHR42776">
    <property type="entry name" value="SERINE PEPTIDASE S9 FAMILY MEMBER"/>
    <property type="match status" value="1"/>
</dbReference>
<dbReference type="InterPro" id="IPR002470">
    <property type="entry name" value="Peptidase_S9A"/>
</dbReference>
<dbReference type="PANTHER" id="PTHR42776:SF27">
    <property type="entry name" value="DIPEPTIDYL PEPTIDASE FAMILY MEMBER 6"/>
    <property type="match status" value="1"/>
</dbReference>
<dbReference type="RefSeq" id="WP_272145118.1">
    <property type="nucleotide sequence ID" value="NZ_JAQNDM010000002.1"/>
</dbReference>
<dbReference type="PRINTS" id="PR00862">
    <property type="entry name" value="PROLIGOPTASE"/>
</dbReference>
<dbReference type="SUPFAM" id="SSF82171">
    <property type="entry name" value="DPP6 N-terminal domain-like"/>
    <property type="match status" value="1"/>
</dbReference>
<organism evidence="4 5">
    <name type="scientific">Stigmatella ashevillensis</name>
    <dbReference type="NCBI Taxonomy" id="2995309"/>
    <lineage>
        <taxon>Bacteria</taxon>
        <taxon>Pseudomonadati</taxon>
        <taxon>Myxococcota</taxon>
        <taxon>Myxococcia</taxon>
        <taxon>Myxococcales</taxon>
        <taxon>Cystobacterineae</taxon>
        <taxon>Archangiaceae</taxon>
        <taxon>Stigmatella</taxon>
    </lineage>
</organism>
<feature type="region of interest" description="Disordered" evidence="2">
    <location>
        <begin position="21"/>
        <end position="55"/>
    </location>
</feature>
<dbReference type="Gene3D" id="3.40.50.1820">
    <property type="entry name" value="alpha/beta hydrolase"/>
    <property type="match status" value="1"/>
</dbReference>
<accession>A0ABT5DLC0</accession>
<keyword evidence="1" id="KW-0378">Hydrolase</keyword>
<gene>
    <name evidence="4" type="ORF">POL68_38735</name>
</gene>
<dbReference type="EMBL" id="JAQNDM010000002">
    <property type="protein sequence ID" value="MDC0714457.1"/>
    <property type="molecule type" value="Genomic_DNA"/>
</dbReference>
<dbReference type="InterPro" id="IPR011042">
    <property type="entry name" value="6-blade_b-propeller_TolB-like"/>
</dbReference>
<evidence type="ECO:0000256" key="2">
    <source>
        <dbReference type="SAM" id="MobiDB-lite"/>
    </source>
</evidence>
<sequence>MRTFPYVVVSAGLLAACASSRPSSPDAPAVVSPAPLPAEGTPPAESSPARVAPDTATGAEAARIAEFSRQVTPYVDAFVNSEAIFTRDGKQVLFVSSRDGLPQVYRADAASPVSPATRLLASKERVTLLDTTPDGQSLLLFSDKGADENWSIWKVGLDGSAPVELTPGETMNRDTAFQPDLAPDTIYFSGRRMNEAASAVYAIPATGGPSRVIYRDDKPGFLTHVSRDGQQALFLRYPSASENYLLHLDLASGKTRPLFPASGKVSIFGAQFSPDGRTVYVSTDGGGEQSWLLALESATGKERARYVEKAPATAIIQSIKAAKTGDVLALSLVAGNRSEIRLLDARTLKPRARVEMPLGQGGIQEFSEDGRRLTAIWSTPASVTDAWVIDVKTGKVSPLRQEPRPALKELPAIETSIAEIRAHDGLALPTNVYLPKKRAGKLPVIVSYHGGPSGNSKIKWSATTAFFVSQGYAWVEPNVRGSGGFGRAFEEADNGAGRLEAFKDIETVGRWAASQPWADPDRVIIYGGSYGGYTVLIGVTRMPDLWRAGVDVFGVANMKTFMATTSGFIREIFLLEFGDPDKDAAFLESISPLKDVGQIVDPLLVYAGANDPRVPRGESDQIVRALRERKVPVEYMVAENEGHSLSRRENQIEFMARMARFLEAHAAPRQATTP</sequence>
<name>A0ABT5DLC0_9BACT</name>
<reference evidence="4 5" key="1">
    <citation type="submission" date="2022-11" db="EMBL/GenBank/DDBJ databases">
        <title>Minimal conservation of predation-associated metabolite biosynthetic gene clusters underscores biosynthetic potential of Myxococcota including descriptions for ten novel species: Archangium lansinium sp. nov., Myxococcus landrumus sp. nov., Nannocystis bai.</title>
        <authorList>
            <person name="Ahearne A."/>
            <person name="Stevens C."/>
            <person name="Dowd S."/>
        </authorList>
    </citation>
    <scope>NUCLEOTIDE SEQUENCE [LARGE SCALE GENOMIC DNA]</scope>
    <source>
        <strain evidence="4 5">NCWAL01</strain>
    </source>
</reference>
<feature type="compositionally biased region" description="Low complexity" evidence="2">
    <location>
        <begin position="21"/>
        <end position="33"/>
    </location>
</feature>
<evidence type="ECO:0000313" key="5">
    <source>
        <dbReference type="Proteomes" id="UP001221838"/>
    </source>
</evidence>